<evidence type="ECO:0000313" key="3">
    <source>
        <dbReference type="EMBL" id="ATZ57421.1"/>
    </source>
</evidence>
<dbReference type="Proteomes" id="UP000001798">
    <property type="component" value="Chromosome 15"/>
</dbReference>
<dbReference type="RefSeq" id="XP_001548769.1">
    <property type="nucleotide sequence ID" value="XM_001548719.2"/>
</dbReference>
<evidence type="ECO:0000259" key="2">
    <source>
        <dbReference type="Pfam" id="PF22664"/>
    </source>
</evidence>
<reference evidence="3 4" key="1">
    <citation type="journal article" date="2011" name="PLoS Genet.">
        <title>Genomic analysis of the necrotrophic fungal pathogens Sclerotinia sclerotiorum and Botrytis cinerea.</title>
        <authorList>
            <person name="Amselem J."/>
            <person name="Cuomo C.A."/>
            <person name="van Kan J.A."/>
            <person name="Viaud M."/>
            <person name="Benito E.P."/>
            <person name="Couloux A."/>
            <person name="Coutinho P.M."/>
            <person name="de Vries R.P."/>
            <person name="Dyer P.S."/>
            <person name="Fillinger S."/>
            <person name="Fournier E."/>
            <person name="Gout L."/>
            <person name="Hahn M."/>
            <person name="Kohn L."/>
            <person name="Lapalu N."/>
            <person name="Plummer K.M."/>
            <person name="Pradier J.M."/>
            <person name="Quevillon E."/>
            <person name="Sharon A."/>
            <person name="Simon A."/>
            <person name="ten Have A."/>
            <person name="Tudzynski B."/>
            <person name="Tudzynski P."/>
            <person name="Wincker P."/>
            <person name="Andrew M."/>
            <person name="Anthouard V."/>
            <person name="Beever R.E."/>
            <person name="Beffa R."/>
            <person name="Benoit I."/>
            <person name="Bouzid O."/>
            <person name="Brault B."/>
            <person name="Chen Z."/>
            <person name="Choquer M."/>
            <person name="Collemare J."/>
            <person name="Cotton P."/>
            <person name="Danchin E.G."/>
            <person name="Da Silva C."/>
            <person name="Gautier A."/>
            <person name="Giraud C."/>
            <person name="Giraud T."/>
            <person name="Gonzalez C."/>
            <person name="Grossetete S."/>
            <person name="Guldener U."/>
            <person name="Henrissat B."/>
            <person name="Howlett B.J."/>
            <person name="Kodira C."/>
            <person name="Kretschmer M."/>
            <person name="Lappartient A."/>
            <person name="Leroch M."/>
            <person name="Levis C."/>
            <person name="Mauceli E."/>
            <person name="Neuveglise C."/>
            <person name="Oeser B."/>
            <person name="Pearson M."/>
            <person name="Poulain J."/>
            <person name="Poussereau N."/>
            <person name="Quesneville H."/>
            <person name="Rascle C."/>
            <person name="Schumacher J."/>
            <person name="Segurens B."/>
            <person name="Sexton A."/>
            <person name="Silva E."/>
            <person name="Sirven C."/>
            <person name="Soanes D.M."/>
            <person name="Talbot N.J."/>
            <person name="Templeton M."/>
            <person name="Yandava C."/>
            <person name="Yarden O."/>
            <person name="Zeng Q."/>
            <person name="Rollins J.A."/>
            <person name="Lebrun M.H."/>
            <person name="Dickman M."/>
        </authorList>
    </citation>
    <scope>NUCLEOTIDE SEQUENCE [LARGE SCALE GENOMIC DNA]</scope>
    <source>
        <strain evidence="3 4">B05.10</strain>
    </source>
</reference>
<dbReference type="InterPro" id="IPR023213">
    <property type="entry name" value="CAT-like_dom_sf"/>
</dbReference>
<dbReference type="OMA" id="AFIWQSV"/>
<keyword evidence="4" id="KW-1185">Reference proteome</keyword>
<feature type="domain" description="Trichothecene 3-O-acetyltransferase-like N-terminal" evidence="2">
    <location>
        <begin position="25"/>
        <end position="179"/>
    </location>
</feature>
<dbReference type="KEGG" id="bfu:BCIN_15g00050"/>
<dbReference type="Pfam" id="PF22664">
    <property type="entry name" value="TRI-like_N"/>
    <property type="match status" value="1"/>
</dbReference>
<dbReference type="GeneID" id="5429253"/>
<evidence type="ECO:0000256" key="1">
    <source>
        <dbReference type="ARBA" id="ARBA00022679"/>
    </source>
</evidence>
<dbReference type="OrthoDB" id="1862401at2759"/>
<dbReference type="VEuPathDB" id="FungiDB:Bcin15g00050"/>
<protein>
    <submittedName>
        <fullName evidence="3">Bcayt1</fullName>
    </submittedName>
</protein>
<accession>A0A384K3R6</accession>
<name>A0A384K3R6_BOTFB</name>
<gene>
    <name evidence="3" type="primary">Bcayt1</name>
    <name evidence="3" type="ORF">BCIN_15g00050</name>
</gene>
<dbReference type="EMBL" id="CP009819">
    <property type="protein sequence ID" value="ATZ57421.1"/>
    <property type="molecule type" value="Genomic_DNA"/>
</dbReference>
<organism evidence="3 4">
    <name type="scientific">Botryotinia fuckeliana (strain B05.10)</name>
    <name type="common">Noble rot fungus</name>
    <name type="synonym">Botrytis cinerea</name>
    <dbReference type="NCBI Taxonomy" id="332648"/>
    <lineage>
        <taxon>Eukaryota</taxon>
        <taxon>Fungi</taxon>
        <taxon>Dikarya</taxon>
        <taxon>Ascomycota</taxon>
        <taxon>Pezizomycotina</taxon>
        <taxon>Leotiomycetes</taxon>
        <taxon>Helotiales</taxon>
        <taxon>Sclerotiniaceae</taxon>
        <taxon>Botrytis</taxon>
    </lineage>
</organism>
<proteinExistence type="predicted"/>
<evidence type="ECO:0000313" key="4">
    <source>
        <dbReference type="Proteomes" id="UP000001798"/>
    </source>
</evidence>
<sequence>MNSAAPGKRQDVCLDILGQQPSNRMYTQVCLCFPVADDSSYSAIIVKLTSGLDRLSTSFPWIAGKVINEGSCKDNTGVYKIHTLEQTDLLVLKDLRDESSIPTMDTLRRSNFPFGMLDENIFAPCKGHPGDQSASDPAPVFILQANLINGGIILTFVSQHQTMDMVGQGQIMYLLSKACHNKPFTEEEVLSGNLPRHNLIPLLDCSSKQGPVATCQAVKSIPSQPICNANDIQFPHPPPSPECTWAYFTFPTTSLAALKSLAKEAITGPDHISTDDALSAFIWQSVIRARLPRLGPTIKSTFGRSVDVRSRMNIPVTYPGLMSNTTYTTYTAQELVAEPLGVVASRLRSDLNPATSSLIYDTRALATFLNSNPDKNLVSNTAPLELSTDIIFSSWAKIGIYDLDFNLGLGKPEAVRRPRFNTVQSLMFLMPKTLDGEIAAAICLRDDDLNRLQEDNEFRKYGVYIG</sequence>
<dbReference type="AlphaFoldDB" id="A0A384K3R6"/>
<dbReference type="PANTHER" id="PTHR31896:SF64">
    <property type="entry name" value="TRICHOTHECENE 3-O-ACETYLTRANSFERASE"/>
    <property type="match status" value="1"/>
</dbReference>
<reference evidence="3 4" key="2">
    <citation type="journal article" date="2012" name="Eukaryot. Cell">
        <title>Genome update of Botrytis cinerea strains B05.10 and T4.</title>
        <authorList>
            <person name="Staats M."/>
            <person name="van Kan J.A."/>
        </authorList>
    </citation>
    <scope>NUCLEOTIDE SEQUENCE [LARGE SCALE GENOMIC DNA]</scope>
    <source>
        <strain evidence="3 4">B05.10</strain>
    </source>
</reference>
<dbReference type="PANTHER" id="PTHR31896">
    <property type="entry name" value="FAMILY REGULATORY PROTEIN, PUTATIVE (AFU_ORTHOLOGUE AFUA_3G14730)-RELATED"/>
    <property type="match status" value="1"/>
</dbReference>
<dbReference type="Gene3D" id="3.30.559.10">
    <property type="entry name" value="Chloramphenicol acetyltransferase-like domain"/>
    <property type="match status" value="2"/>
</dbReference>
<dbReference type="InterPro" id="IPR051283">
    <property type="entry name" value="Sec_Metabolite_Acyltrans"/>
</dbReference>
<dbReference type="GO" id="GO:0016740">
    <property type="term" value="F:transferase activity"/>
    <property type="evidence" value="ECO:0007669"/>
    <property type="project" value="UniProtKB-KW"/>
</dbReference>
<keyword evidence="1" id="KW-0808">Transferase</keyword>
<reference evidence="3 4" key="3">
    <citation type="journal article" date="2017" name="Mol. Plant Pathol.">
        <title>A gapless genome sequence of the fungus Botrytis cinerea.</title>
        <authorList>
            <person name="Van Kan J.A."/>
            <person name="Stassen J.H."/>
            <person name="Mosbach A."/>
            <person name="Van Der Lee T.A."/>
            <person name="Faino L."/>
            <person name="Farmer A.D."/>
            <person name="Papasotiriou D.G."/>
            <person name="Zhou S."/>
            <person name="Seidl M.F."/>
            <person name="Cottam E."/>
            <person name="Edel D."/>
            <person name="Hahn M."/>
            <person name="Schwartz D.C."/>
            <person name="Dietrich R.A."/>
            <person name="Widdison S."/>
            <person name="Scalliet G."/>
        </authorList>
    </citation>
    <scope>NUCLEOTIDE SEQUENCE [LARGE SCALE GENOMIC DNA]</scope>
    <source>
        <strain evidence="3 4">B05.10</strain>
    </source>
</reference>
<dbReference type="InterPro" id="IPR054710">
    <property type="entry name" value="Tri101-like_N"/>
</dbReference>